<sequence length="59" mass="6311">MGRGVRSFVSCCVVGGGCFWKGRCGKSLGCFGVLYLVQSIDSLGDPVALRMVLYMDCVL</sequence>
<gene>
    <name evidence="1" type="ORF">BT67DRAFT_437913</name>
</gene>
<proteinExistence type="predicted"/>
<name>A0AAN6ZIA8_9PEZI</name>
<protein>
    <submittedName>
        <fullName evidence="1">Uncharacterized protein</fullName>
    </submittedName>
</protein>
<dbReference type="AlphaFoldDB" id="A0AAN6ZIA8"/>
<evidence type="ECO:0000313" key="2">
    <source>
        <dbReference type="Proteomes" id="UP001304895"/>
    </source>
</evidence>
<evidence type="ECO:0000313" key="1">
    <source>
        <dbReference type="EMBL" id="KAK4138594.1"/>
    </source>
</evidence>
<reference evidence="1" key="2">
    <citation type="submission" date="2023-05" db="EMBL/GenBank/DDBJ databases">
        <authorList>
            <consortium name="Lawrence Berkeley National Laboratory"/>
            <person name="Steindorff A."/>
            <person name="Hensen N."/>
            <person name="Bonometti L."/>
            <person name="Westerberg I."/>
            <person name="Brannstrom I.O."/>
            <person name="Guillou S."/>
            <person name="Cros-Aarteil S."/>
            <person name="Calhoun S."/>
            <person name="Haridas S."/>
            <person name="Kuo A."/>
            <person name="Mondo S."/>
            <person name="Pangilinan J."/>
            <person name="Riley R."/>
            <person name="Labutti K."/>
            <person name="Andreopoulos B."/>
            <person name="Lipzen A."/>
            <person name="Chen C."/>
            <person name="Yanf M."/>
            <person name="Daum C."/>
            <person name="Ng V."/>
            <person name="Clum A."/>
            <person name="Ohm R."/>
            <person name="Martin F."/>
            <person name="Silar P."/>
            <person name="Natvig D."/>
            <person name="Lalanne C."/>
            <person name="Gautier V."/>
            <person name="Ament-Velasquez S.L."/>
            <person name="Kruys A."/>
            <person name="Hutchinson M.I."/>
            <person name="Powell A.J."/>
            <person name="Barry K."/>
            <person name="Miller A.N."/>
            <person name="Grigoriev I.V."/>
            <person name="Debuchy R."/>
            <person name="Gladieux P."/>
            <person name="Thoren M.H."/>
            <person name="Johannesson H."/>
        </authorList>
    </citation>
    <scope>NUCLEOTIDE SEQUENCE</scope>
    <source>
        <strain evidence="1">CBS 123565</strain>
    </source>
</reference>
<accession>A0AAN6ZIA8</accession>
<comment type="caution">
    <text evidence="1">The sequence shown here is derived from an EMBL/GenBank/DDBJ whole genome shotgun (WGS) entry which is preliminary data.</text>
</comment>
<dbReference type="EMBL" id="MU853401">
    <property type="protein sequence ID" value="KAK4138594.1"/>
    <property type="molecule type" value="Genomic_DNA"/>
</dbReference>
<keyword evidence="2" id="KW-1185">Reference proteome</keyword>
<reference evidence="1" key="1">
    <citation type="journal article" date="2023" name="Mol. Phylogenet. Evol.">
        <title>Genome-scale phylogeny and comparative genomics of the fungal order Sordariales.</title>
        <authorList>
            <person name="Hensen N."/>
            <person name="Bonometti L."/>
            <person name="Westerberg I."/>
            <person name="Brannstrom I.O."/>
            <person name="Guillou S."/>
            <person name="Cros-Aarteil S."/>
            <person name="Calhoun S."/>
            <person name="Haridas S."/>
            <person name="Kuo A."/>
            <person name="Mondo S."/>
            <person name="Pangilinan J."/>
            <person name="Riley R."/>
            <person name="LaButti K."/>
            <person name="Andreopoulos B."/>
            <person name="Lipzen A."/>
            <person name="Chen C."/>
            <person name="Yan M."/>
            <person name="Daum C."/>
            <person name="Ng V."/>
            <person name="Clum A."/>
            <person name="Steindorff A."/>
            <person name="Ohm R.A."/>
            <person name="Martin F."/>
            <person name="Silar P."/>
            <person name="Natvig D.O."/>
            <person name="Lalanne C."/>
            <person name="Gautier V."/>
            <person name="Ament-Velasquez S.L."/>
            <person name="Kruys A."/>
            <person name="Hutchinson M.I."/>
            <person name="Powell A.J."/>
            <person name="Barry K."/>
            <person name="Miller A.N."/>
            <person name="Grigoriev I.V."/>
            <person name="Debuchy R."/>
            <person name="Gladieux P."/>
            <person name="Hiltunen Thoren M."/>
            <person name="Johannesson H."/>
        </authorList>
    </citation>
    <scope>NUCLEOTIDE SEQUENCE</scope>
    <source>
        <strain evidence="1">CBS 123565</strain>
    </source>
</reference>
<dbReference type="PROSITE" id="PS51257">
    <property type="entry name" value="PROKAR_LIPOPROTEIN"/>
    <property type="match status" value="1"/>
</dbReference>
<organism evidence="1 2">
    <name type="scientific">Trichocladium antarcticum</name>
    <dbReference type="NCBI Taxonomy" id="1450529"/>
    <lineage>
        <taxon>Eukaryota</taxon>
        <taxon>Fungi</taxon>
        <taxon>Dikarya</taxon>
        <taxon>Ascomycota</taxon>
        <taxon>Pezizomycotina</taxon>
        <taxon>Sordariomycetes</taxon>
        <taxon>Sordariomycetidae</taxon>
        <taxon>Sordariales</taxon>
        <taxon>Chaetomiaceae</taxon>
        <taxon>Trichocladium</taxon>
    </lineage>
</organism>
<dbReference type="Proteomes" id="UP001304895">
    <property type="component" value="Unassembled WGS sequence"/>
</dbReference>